<dbReference type="OrthoDB" id="6227217at2"/>
<evidence type="ECO:0000313" key="2">
    <source>
        <dbReference type="Proteomes" id="UP000307999"/>
    </source>
</evidence>
<protein>
    <submittedName>
        <fullName evidence="1">Uncharacterized protein</fullName>
    </submittedName>
</protein>
<keyword evidence="2" id="KW-1185">Reference proteome</keyword>
<gene>
    <name evidence="1" type="ORF">E8M12_03390</name>
</gene>
<reference evidence="1 2" key="1">
    <citation type="submission" date="2019-04" db="EMBL/GenBank/DDBJ databases">
        <title>Thalassotalea guangxiensis sp. nov., isolated from sediment of the coastal wetland.</title>
        <authorList>
            <person name="Zheng S."/>
            <person name="Zhang D."/>
        </authorList>
    </citation>
    <scope>NUCLEOTIDE SEQUENCE [LARGE SCALE GENOMIC DNA]</scope>
    <source>
        <strain evidence="1 2">ZS-4</strain>
    </source>
</reference>
<name>A0A4U1B977_9GAMM</name>
<dbReference type="Proteomes" id="UP000307999">
    <property type="component" value="Unassembled WGS sequence"/>
</dbReference>
<sequence length="117" mass="13795">MKKIIILIVAAAVYLHFYPSPQLNAWWESQKAWMDGHVNEFADTRARVSPSKLLTVMSPHLKKYSKSERSYVEELATSRENIRDYYNEFCSGGNYNRRLNRELQQQLCSTIDQHRLL</sequence>
<dbReference type="EMBL" id="SWDB01000007">
    <property type="protein sequence ID" value="TKB46611.1"/>
    <property type="molecule type" value="Genomic_DNA"/>
</dbReference>
<dbReference type="AlphaFoldDB" id="A0A4U1B977"/>
<proteinExistence type="predicted"/>
<dbReference type="RefSeq" id="WP_136734678.1">
    <property type="nucleotide sequence ID" value="NZ_SWDB01000007.1"/>
</dbReference>
<accession>A0A4U1B977</accession>
<evidence type="ECO:0000313" key="1">
    <source>
        <dbReference type="EMBL" id="TKB46611.1"/>
    </source>
</evidence>
<organism evidence="1 2">
    <name type="scientific">Thalassotalea mangrovi</name>
    <dbReference type="NCBI Taxonomy" id="2572245"/>
    <lineage>
        <taxon>Bacteria</taxon>
        <taxon>Pseudomonadati</taxon>
        <taxon>Pseudomonadota</taxon>
        <taxon>Gammaproteobacteria</taxon>
        <taxon>Alteromonadales</taxon>
        <taxon>Colwelliaceae</taxon>
        <taxon>Thalassotalea</taxon>
    </lineage>
</organism>
<comment type="caution">
    <text evidence="1">The sequence shown here is derived from an EMBL/GenBank/DDBJ whole genome shotgun (WGS) entry which is preliminary data.</text>
</comment>